<dbReference type="Pfam" id="PF00266">
    <property type="entry name" value="Aminotran_5"/>
    <property type="match status" value="1"/>
</dbReference>
<sequence length="391" mass="40662">MAYLDHAATTPMLPEAAEALTAQLSVTGNASSLHASGRRARRTVEEARETLAEALGARPSEVVFTSGGTEADNLAVKGLYWSRRDADPAGTRTRVLASPVEHHAVLDAVHWLAEHEGATVEYLPVDSHGRVHPDALREAIARNPDDIALATVMWANNEIGTIMPVRELADVAREFDVPLHADAVQAFGQVPVDFAASGLAAMTVSGHKIGGPYGIGALILGREYTPVPVLHGGGQERHVRSGTLDVPAIASFAVAGRLAAEQREWFASEIGALRDALVEAVRTAVPDAILGGDPAPGGRLPANAHFTFPGCEGDSLLLLLDAQGIECSTGSACTAGVAQPSHVLLATGTDPDLARGTLRFSLGHTSTEADVEAVAKAIGPAVERARAAGLT</sequence>
<feature type="domain" description="Aminotransferase class V" evidence="9">
    <location>
        <begin position="3"/>
        <end position="374"/>
    </location>
</feature>
<proteinExistence type="inferred from homology"/>
<dbReference type="Gene3D" id="3.90.1150.10">
    <property type="entry name" value="Aspartate Aminotransferase, domain 1"/>
    <property type="match status" value="1"/>
</dbReference>
<keyword evidence="4" id="KW-0479">Metal-binding</keyword>
<evidence type="ECO:0000259" key="9">
    <source>
        <dbReference type="Pfam" id="PF00266"/>
    </source>
</evidence>
<evidence type="ECO:0000256" key="6">
    <source>
        <dbReference type="ARBA" id="ARBA00023004"/>
    </source>
</evidence>
<dbReference type="AlphaFoldDB" id="A0A0X3VFW2"/>
<comment type="cofactor">
    <cofactor evidence="1">
        <name>pyridoxal 5'-phosphate</name>
        <dbReference type="ChEBI" id="CHEBI:597326"/>
    </cofactor>
</comment>
<dbReference type="InterPro" id="IPR015421">
    <property type="entry name" value="PyrdxlP-dep_Trfase_major"/>
</dbReference>
<dbReference type="GO" id="GO:0031071">
    <property type="term" value="F:cysteine desulfurase activity"/>
    <property type="evidence" value="ECO:0007669"/>
    <property type="project" value="UniProtKB-EC"/>
</dbReference>
<dbReference type="FunFam" id="3.40.640.10:FF:000084">
    <property type="entry name" value="IscS-like cysteine desulfurase"/>
    <property type="match status" value="1"/>
</dbReference>
<evidence type="ECO:0000313" key="11">
    <source>
        <dbReference type="Proteomes" id="UP000053923"/>
    </source>
</evidence>
<keyword evidence="11" id="KW-1185">Reference proteome</keyword>
<organism evidence="10 11">
    <name type="scientific">Streptomyces regalis</name>
    <dbReference type="NCBI Taxonomy" id="68262"/>
    <lineage>
        <taxon>Bacteria</taxon>
        <taxon>Bacillati</taxon>
        <taxon>Actinomycetota</taxon>
        <taxon>Actinomycetes</taxon>
        <taxon>Kitasatosporales</taxon>
        <taxon>Streptomycetaceae</taxon>
        <taxon>Streptomyces</taxon>
    </lineage>
</organism>
<comment type="similarity">
    <text evidence="2">Belongs to the class-V pyridoxal-phosphate-dependent aminotransferase family. NifS/IscS subfamily.</text>
</comment>
<accession>A0A0X3VFW2</accession>
<keyword evidence="3" id="KW-0808">Transferase</keyword>
<evidence type="ECO:0000256" key="8">
    <source>
        <dbReference type="ARBA" id="ARBA00050776"/>
    </source>
</evidence>
<keyword evidence="6" id="KW-0408">Iron</keyword>
<dbReference type="PANTHER" id="PTHR11601">
    <property type="entry name" value="CYSTEINE DESULFURYLASE FAMILY MEMBER"/>
    <property type="match status" value="1"/>
</dbReference>
<gene>
    <name evidence="10" type="ORF">ADL12_06985</name>
</gene>
<dbReference type="RefSeq" id="WP_062699689.1">
    <property type="nucleotide sequence ID" value="NZ_LLZG01000032.1"/>
</dbReference>
<dbReference type="Gene3D" id="1.10.260.50">
    <property type="match status" value="1"/>
</dbReference>
<evidence type="ECO:0000256" key="2">
    <source>
        <dbReference type="ARBA" id="ARBA00006490"/>
    </source>
</evidence>
<reference evidence="11" key="1">
    <citation type="submission" date="2015-10" db="EMBL/GenBank/DDBJ databases">
        <authorList>
            <person name="Ju K.-S."/>
            <person name="Doroghazi J.R."/>
            <person name="Metcalf W.W."/>
        </authorList>
    </citation>
    <scope>NUCLEOTIDE SEQUENCE [LARGE SCALE GENOMIC DNA]</scope>
    <source>
        <strain evidence="11">NRRL 3151</strain>
    </source>
</reference>
<protein>
    <submittedName>
        <fullName evidence="10">Cysteine desulfurase</fullName>
    </submittedName>
</protein>
<evidence type="ECO:0000256" key="1">
    <source>
        <dbReference type="ARBA" id="ARBA00001933"/>
    </source>
</evidence>
<evidence type="ECO:0000256" key="7">
    <source>
        <dbReference type="ARBA" id="ARBA00023014"/>
    </source>
</evidence>
<dbReference type="SUPFAM" id="SSF53383">
    <property type="entry name" value="PLP-dependent transferases"/>
    <property type="match status" value="1"/>
</dbReference>
<dbReference type="PIRSF" id="PIRSF005572">
    <property type="entry name" value="NifS"/>
    <property type="match status" value="1"/>
</dbReference>
<dbReference type="InterPro" id="IPR016454">
    <property type="entry name" value="Cysteine_dSase"/>
</dbReference>
<dbReference type="InterPro" id="IPR015422">
    <property type="entry name" value="PyrdxlP-dep_Trfase_small"/>
</dbReference>
<dbReference type="OrthoDB" id="9808002at2"/>
<dbReference type="Gene3D" id="3.40.640.10">
    <property type="entry name" value="Type I PLP-dependent aspartate aminotransferase-like (Major domain)"/>
    <property type="match status" value="1"/>
</dbReference>
<evidence type="ECO:0000256" key="5">
    <source>
        <dbReference type="ARBA" id="ARBA00022898"/>
    </source>
</evidence>
<comment type="catalytic activity">
    <reaction evidence="8">
        <text>(sulfur carrier)-H + L-cysteine = (sulfur carrier)-SH + L-alanine</text>
        <dbReference type="Rhea" id="RHEA:43892"/>
        <dbReference type="Rhea" id="RHEA-COMP:14737"/>
        <dbReference type="Rhea" id="RHEA-COMP:14739"/>
        <dbReference type="ChEBI" id="CHEBI:29917"/>
        <dbReference type="ChEBI" id="CHEBI:35235"/>
        <dbReference type="ChEBI" id="CHEBI:57972"/>
        <dbReference type="ChEBI" id="CHEBI:64428"/>
        <dbReference type="EC" id="2.8.1.7"/>
    </reaction>
</comment>
<dbReference type="EMBL" id="LLZG01000032">
    <property type="protein sequence ID" value="KUL43701.1"/>
    <property type="molecule type" value="Genomic_DNA"/>
</dbReference>
<evidence type="ECO:0000256" key="3">
    <source>
        <dbReference type="ARBA" id="ARBA00022679"/>
    </source>
</evidence>
<keyword evidence="7" id="KW-0411">Iron-sulfur</keyword>
<name>A0A0X3VFW2_9ACTN</name>
<evidence type="ECO:0000313" key="10">
    <source>
        <dbReference type="EMBL" id="KUL43701.1"/>
    </source>
</evidence>
<dbReference type="PANTHER" id="PTHR11601:SF34">
    <property type="entry name" value="CYSTEINE DESULFURASE"/>
    <property type="match status" value="1"/>
</dbReference>
<comment type="caution">
    <text evidence="10">The sequence shown here is derived from an EMBL/GenBank/DDBJ whole genome shotgun (WGS) entry which is preliminary data.</text>
</comment>
<dbReference type="GO" id="GO:0046872">
    <property type="term" value="F:metal ion binding"/>
    <property type="evidence" value="ECO:0007669"/>
    <property type="project" value="UniProtKB-KW"/>
</dbReference>
<dbReference type="InterPro" id="IPR000192">
    <property type="entry name" value="Aminotrans_V_dom"/>
</dbReference>
<keyword evidence="5" id="KW-0663">Pyridoxal phosphate</keyword>
<evidence type="ECO:0000256" key="4">
    <source>
        <dbReference type="ARBA" id="ARBA00022723"/>
    </source>
</evidence>
<dbReference type="Proteomes" id="UP000053923">
    <property type="component" value="Unassembled WGS sequence"/>
</dbReference>
<dbReference type="InterPro" id="IPR015424">
    <property type="entry name" value="PyrdxlP-dep_Trfase"/>
</dbReference>
<dbReference type="GO" id="GO:0051536">
    <property type="term" value="F:iron-sulfur cluster binding"/>
    <property type="evidence" value="ECO:0007669"/>
    <property type="project" value="UniProtKB-KW"/>
</dbReference>